<dbReference type="EMBL" id="GG662824">
    <property type="protein sequence ID" value="EWS76047.1"/>
    <property type="molecule type" value="Genomic_DNA"/>
</dbReference>
<dbReference type="InParanoid" id="W7XED9"/>
<keyword evidence="1" id="KW-0472">Membrane</keyword>
<keyword evidence="1" id="KW-1133">Transmembrane helix</keyword>
<evidence type="ECO:0000313" key="2">
    <source>
        <dbReference type="EMBL" id="EWS76047.1"/>
    </source>
</evidence>
<reference evidence="3" key="1">
    <citation type="journal article" date="2006" name="PLoS Biol.">
        <title>Macronuclear genome sequence of the ciliate Tetrahymena thermophila, a model eukaryote.</title>
        <authorList>
            <person name="Eisen J.A."/>
            <person name="Coyne R.S."/>
            <person name="Wu M."/>
            <person name="Wu D."/>
            <person name="Thiagarajan M."/>
            <person name="Wortman J.R."/>
            <person name="Badger J.H."/>
            <person name="Ren Q."/>
            <person name="Amedeo P."/>
            <person name="Jones K.M."/>
            <person name="Tallon L.J."/>
            <person name="Delcher A.L."/>
            <person name="Salzberg S.L."/>
            <person name="Silva J.C."/>
            <person name="Haas B.J."/>
            <person name="Majoros W.H."/>
            <person name="Farzad M."/>
            <person name="Carlton J.M."/>
            <person name="Smith R.K. Jr."/>
            <person name="Garg J."/>
            <person name="Pearlman R.E."/>
            <person name="Karrer K.M."/>
            <person name="Sun L."/>
            <person name="Manning G."/>
            <person name="Elde N.C."/>
            <person name="Turkewitz A.P."/>
            <person name="Asai D.J."/>
            <person name="Wilkes D.E."/>
            <person name="Wang Y."/>
            <person name="Cai H."/>
            <person name="Collins K."/>
            <person name="Stewart B.A."/>
            <person name="Lee S.R."/>
            <person name="Wilamowska K."/>
            <person name="Weinberg Z."/>
            <person name="Ruzzo W.L."/>
            <person name="Wloga D."/>
            <person name="Gaertig J."/>
            <person name="Frankel J."/>
            <person name="Tsao C.-C."/>
            <person name="Gorovsky M.A."/>
            <person name="Keeling P.J."/>
            <person name="Waller R.F."/>
            <person name="Patron N.J."/>
            <person name="Cherry J.M."/>
            <person name="Stover N.A."/>
            <person name="Krieger C.J."/>
            <person name="del Toro C."/>
            <person name="Ryder H.F."/>
            <person name="Williamson S.C."/>
            <person name="Barbeau R.A."/>
            <person name="Hamilton E.P."/>
            <person name="Orias E."/>
        </authorList>
    </citation>
    <scope>NUCLEOTIDE SEQUENCE [LARGE SCALE GENOMIC DNA]</scope>
    <source>
        <strain evidence="3">SB210</strain>
    </source>
</reference>
<feature type="transmembrane region" description="Helical" evidence="1">
    <location>
        <begin position="192"/>
        <end position="208"/>
    </location>
</feature>
<keyword evidence="3" id="KW-1185">Reference proteome</keyword>
<organism evidence="2 3">
    <name type="scientific">Tetrahymena thermophila (strain SB210)</name>
    <dbReference type="NCBI Taxonomy" id="312017"/>
    <lineage>
        <taxon>Eukaryota</taxon>
        <taxon>Sar</taxon>
        <taxon>Alveolata</taxon>
        <taxon>Ciliophora</taxon>
        <taxon>Intramacronucleata</taxon>
        <taxon>Oligohymenophorea</taxon>
        <taxon>Hymenostomatida</taxon>
        <taxon>Tetrahymenina</taxon>
        <taxon>Tetrahymenidae</taxon>
        <taxon>Tetrahymena</taxon>
    </lineage>
</organism>
<accession>W7XED9</accession>
<keyword evidence="1 2" id="KW-0812">Transmembrane</keyword>
<evidence type="ECO:0000256" key="1">
    <source>
        <dbReference type="SAM" id="Phobius"/>
    </source>
</evidence>
<proteinExistence type="predicted"/>
<dbReference type="AlphaFoldDB" id="W7XED9"/>
<dbReference type="GeneID" id="24442021"/>
<feature type="transmembrane region" description="Helical" evidence="1">
    <location>
        <begin position="241"/>
        <end position="266"/>
    </location>
</feature>
<dbReference type="Proteomes" id="UP000009168">
    <property type="component" value="Unassembled WGS sequence"/>
</dbReference>
<sequence length="270" mass="33355">MFFNFVYQFYRIIEFYLHNIFHYKKINTKKECLNYKKLLKYQIQQLKQINKYQLIQNFSFFPFKNLLLSQQIQFDKASFQALLYFQDLNQMLQILNKTMIQGIIKGFITIICLIQIYYQKVIFIKISVRLLIKMLEINKLFYFINYRYFIFYRVNKLYLIIIYDSQSLAGQQKKFLYQLLMNIISFIKQQQYLVYFLFIYQLVNQLILQEQLNLPNWAHLLAENWLKISFYPNLTFHFNNAVYFIQINYFSLLANFSTDYFLFIYFNSRL</sequence>
<dbReference type="KEGG" id="tet:TTHERM_001253343"/>
<gene>
    <name evidence="2" type="ORF">TTHERM_001253343</name>
</gene>
<feature type="transmembrane region" description="Helical" evidence="1">
    <location>
        <begin position="99"/>
        <end position="118"/>
    </location>
</feature>
<dbReference type="RefSeq" id="XP_012651416.1">
    <property type="nucleotide sequence ID" value="XM_012795962.1"/>
</dbReference>
<protein>
    <submittedName>
        <fullName evidence="2">Transmembrane protein, putative</fullName>
    </submittedName>
</protein>
<evidence type="ECO:0000313" key="3">
    <source>
        <dbReference type="Proteomes" id="UP000009168"/>
    </source>
</evidence>
<name>W7XED9_TETTS</name>